<keyword evidence="7" id="KW-0256">Endoplasmic reticulum</keyword>
<evidence type="ECO:0000256" key="1">
    <source>
        <dbReference type="ARBA" id="ARBA00001971"/>
    </source>
</evidence>
<dbReference type="GO" id="GO:0020037">
    <property type="term" value="F:heme binding"/>
    <property type="evidence" value="ECO:0007669"/>
    <property type="project" value="InterPro"/>
</dbReference>
<evidence type="ECO:0000256" key="6">
    <source>
        <dbReference type="ARBA" id="ARBA00022723"/>
    </source>
</evidence>
<keyword evidence="12" id="KW-0472">Membrane</keyword>
<keyword evidence="10 13" id="KW-0408">Iron</keyword>
<evidence type="ECO:0000256" key="7">
    <source>
        <dbReference type="ARBA" id="ARBA00022824"/>
    </source>
</evidence>
<dbReference type="SUPFAM" id="SSF48264">
    <property type="entry name" value="Cytochrome P450"/>
    <property type="match status" value="1"/>
</dbReference>
<comment type="subcellular location">
    <subcellularLocation>
        <location evidence="3">Endoplasmic reticulum membrane</location>
        <topology evidence="3">Peripheral membrane protein</topology>
    </subcellularLocation>
    <subcellularLocation>
        <location evidence="2">Microsome membrane</location>
        <topology evidence="2">Peripheral membrane protein</topology>
    </subcellularLocation>
</comment>
<dbReference type="InterPro" id="IPR001128">
    <property type="entry name" value="Cyt_P450"/>
</dbReference>
<dbReference type="STRING" id="7238.B4I9Q3"/>
<dbReference type="Gene3D" id="1.10.630.10">
    <property type="entry name" value="Cytochrome P450"/>
    <property type="match status" value="1"/>
</dbReference>
<dbReference type="AlphaFoldDB" id="B4I9Q3"/>
<evidence type="ECO:0000256" key="5">
    <source>
        <dbReference type="ARBA" id="ARBA00022617"/>
    </source>
</evidence>
<evidence type="ECO:0000313" key="16">
    <source>
        <dbReference type="Proteomes" id="UP000001292"/>
    </source>
</evidence>
<accession>B4I9Q3</accession>
<evidence type="ECO:0000256" key="9">
    <source>
        <dbReference type="ARBA" id="ARBA00023002"/>
    </source>
</evidence>
<dbReference type="PROSITE" id="PS00086">
    <property type="entry name" value="CYTOCHROME_P450"/>
    <property type="match status" value="1"/>
</dbReference>
<dbReference type="GO" id="GO:0016705">
    <property type="term" value="F:oxidoreductase activity, acting on paired donors, with incorporation or reduction of molecular oxygen"/>
    <property type="evidence" value="ECO:0007669"/>
    <property type="project" value="InterPro"/>
</dbReference>
<dbReference type="HOGENOM" id="CLU_001570_5_7_1"/>
<keyword evidence="6 13" id="KW-0479">Metal-binding</keyword>
<dbReference type="Proteomes" id="UP000001292">
    <property type="component" value="Unassembled WGS sequence"/>
</dbReference>
<keyword evidence="5 13" id="KW-0349">Heme</keyword>
<evidence type="ECO:0000256" key="11">
    <source>
        <dbReference type="ARBA" id="ARBA00023033"/>
    </source>
</evidence>
<evidence type="ECO:0000256" key="2">
    <source>
        <dbReference type="ARBA" id="ARBA00004174"/>
    </source>
</evidence>
<keyword evidence="8" id="KW-0492">Microsome</keyword>
<dbReference type="PANTHER" id="PTHR24291:SF203">
    <property type="entry name" value="CYTOCHROME P450 4D1-RELATED"/>
    <property type="match status" value="1"/>
</dbReference>
<protein>
    <submittedName>
        <fullName evidence="15">GM18913</fullName>
    </submittedName>
</protein>
<keyword evidence="11 14" id="KW-0503">Monooxygenase</keyword>
<evidence type="ECO:0000313" key="15">
    <source>
        <dbReference type="EMBL" id="EDW43934.1"/>
    </source>
</evidence>
<dbReference type="EMBL" id="CH480825">
    <property type="protein sequence ID" value="EDW43934.1"/>
    <property type="molecule type" value="Genomic_DNA"/>
</dbReference>
<dbReference type="InterPro" id="IPR002401">
    <property type="entry name" value="Cyt_P450_E_grp-I"/>
</dbReference>
<reference evidence="15 16" key="1">
    <citation type="journal article" date="2007" name="Nature">
        <title>Evolution of genes and genomes on the Drosophila phylogeny.</title>
        <authorList>
            <consortium name="Drosophila 12 Genomes Consortium"/>
            <person name="Clark A.G."/>
            <person name="Eisen M.B."/>
            <person name="Smith D.R."/>
            <person name="Bergman C.M."/>
            <person name="Oliver B."/>
            <person name="Markow T.A."/>
            <person name="Kaufman T.C."/>
            <person name="Kellis M."/>
            <person name="Gelbart W."/>
            <person name="Iyer V.N."/>
            <person name="Pollard D.A."/>
            <person name="Sackton T.B."/>
            <person name="Larracuente A.M."/>
            <person name="Singh N.D."/>
            <person name="Abad J.P."/>
            <person name="Abt D.N."/>
            <person name="Adryan B."/>
            <person name="Aguade M."/>
            <person name="Akashi H."/>
            <person name="Anderson W.W."/>
            <person name="Aquadro C.F."/>
            <person name="Ardell D.H."/>
            <person name="Arguello R."/>
            <person name="Artieri C.G."/>
            <person name="Barbash D.A."/>
            <person name="Barker D."/>
            <person name="Barsanti P."/>
            <person name="Batterham P."/>
            <person name="Batzoglou S."/>
            <person name="Begun D."/>
            <person name="Bhutkar A."/>
            <person name="Blanco E."/>
            <person name="Bosak S.A."/>
            <person name="Bradley R.K."/>
            <person name="Brand A.D."/>
            <person name="Brent M.R."/>
            <person name="Brooks A.N."/>
            <person name="Brown R.H."/>
            <person name="Butlin R.K."/>
            <person name="Caggese C."/>
            <person name="Calvi B.R."/>
            <person name="Bernardo de Carvalho A."/>
            <person name="Caspi A."/>
            <person name="Castrezana S."/>
            <person name="Celniker S.E."/>
            <person name="Chang J.L."/>
            <person name="Chapple C."/>
            <person name="Chatterji S."/>
            <person name="Chinwalla A."/>
            <person name="Civetta A."/>
            <person name="Clifton S.W."/>
            <person name="Comeron J.M."/>
            <person name="Costello J.C."/>
            <person name="Coyne J.A."/>
            <person name="Daub J."/>
            <person name="David R.G."/>
            <person name="Delcher A.L."/>
            <person name="Delehaunty K."/>
            <person name="Do C.B."/>
            <person name="Ebling H."/>
            <person name="Edwards K."/>
            <person name="Eickbush T."/>
            <person name="Evans J.D."/>
            <person name="Filipski A."/>
            <person name="Findeiss S."/>
            <person name="Freyhult E."/>
            <person name="Fulton L."/>
            <person name="Fulton R."/>
            <person name="Garcia A.C."/>
            <person name="Gardiner A."/>
            <person name="Garfield D.A."/>
            <person name="Garvin B.E."/>
            <person name="Gibson G."/>
            <person name="Gilbert D."/>
            <person name="Gnerre S."/>
            <person name="Godfrey J."/>
            <person name="Good R."/>
            <person name="Gotea V."/>
            <person name="Gravely B."/>
            <person name="Greenberg A.J."/>
            <person name="Griffiths-Jones S."/>
            <person name="Gross S."/>
            <person name="Guigo R."/>
            <person name="Gustafson E.A."/>
            <person name="Haerty W."/>
            <person name="Hahn M.W."/>
            <person name="Halligan D.L."/>
            <person name="Halpern A.L."/>
            <person name="Halter G.M."/>
            <person name="Han M.V."/>
            <person name="Heger A."/>
            <person name="Hillier L."/>
            <person name="Hinrichs A.S."/>
            <person name="Holmes I."/>
            <person name="Hoskins R.A."/>
            <person name="Hubisz M.J."/>
            <person name="Hultmark D."/>
            <person name="Huntley M.A."/>
            <person name="Jaffe D.B."/>
            <person name="Jagadeeshan S."/>
            <person name="Jeck W.R."/>
            <person name="Johnson J."/>
            <person name="Jones C.D."/>
            <person name="Jordan W.C."/>
            <person name="Karpen G.H."/>
            <person name="Kataoka E."/>
            <person name="Keightley P.D."/>
            <person name="Kheradpour P."/>
            <person name="Kirkness E.F."/>
            <person name="Koerich L.B."/>
            <person name="Kristiansen K."/>
            <person name="Kudrna D."/>
            <person name="Kulathinal R.J."/>
            <person name="Kumar S."/>
            <person name="Kwok R."/>
            <person name="Lander E."/>
            <person name="Langley C.H."/>
            <person name="Lapoint R."/>
            <person name="Lazzaro B.P."/>
            <person name="Lee S.J."/>
            <person name="Levesque L."/>
            <person name="Li R."/>
            <person name="Lin C.F."/>
            <person name="Lin M.F."/>
            <person name="Lindblad-Toh K."/>
            <person name="Llopart A."/>
            <person name="Long M."/>
            <person name="Low L."/>
            <person name="Lozovsky E."/>
            <person name="Lu J."/>
            <person name="Luo M."/>
            <person name="Machado C.A."/>
            <person name="Makalowski W."/>
            <person name="Marzo M."/>
            <person name="Matsuda M."/>
            <person name="Matzkin L."/>
            <person name="McAllister B."/>
            <person name="McBride C.S."/>
            <person name="McKernan B."/>
            <person name="McKernan K."/>
            <person name="Mendez-Lago M."/>
            <person name="Minx P."/>
            <person name="Mollenhauer M.U."/>
            <person name="Montooth K."/>
            <person name="Mount S.M."/>
            <person name="Mu X."/>
            <person name="Myers E."/>
            <person name="Negre B."/>
            <person name="Newfeld S."/>
            <person name="Nielsen R."/>
            <person name="Noor M.A."/>
            <person name="O'Grady P."/>
            <person name="Pachter L."/>
            <person name="Papaceit M."/>
            <person name="Parisi M.J."/>
            <person name="Parisi M."/>
            <person name="Parts L."/>
            <person name="Pedersen J.S."/>
            <person name="Pesole G."/>
            <person name="Phillippy A.M."/>
            <person name="Ponting C.P."/>
            <person name="Pop M."/>
            <person name="Porcelli D."/>
            <person name="Powell J.R."/>
            <person name="Prohaska S."/>
            <person name="Pruitt K."/>
            <person name="Puig M."/>
            <person name="Quesneville H."/>
            <person name="Ram K.R."/>
            <person name="Rand D."/>
            <person name="Rasmussen M.D."/>
            <person name="Reed L.K."/>
            <person name="Reenan R."/>
            <person name="Reily A."/>
            <person name="Remington K.A."/>
            <person name="Rieger T.T."/>
            <person name="Ritchie M.G."/>
            <person name="Robin C."/>
            <person name="Rogers Y.H."/>
            <person name="Rohde C."/>
            <person name="Rozas J."/>
            <person name="Rubenfield M.J."/>
            <person name="Ruiz A."/>
            <person name="Russo S."/>
            <person name="Salzberg S.L."/>
            <person name="Sanchez-Gracia A."/>
            <person name="Saranga D.J."/>
            <person name="Sato H."/>
            <person name="Schaeffer S.W."/>
            <person name="Schatz M.C."/>
            <person name="Schlenke T."/>
            <person name="Schwartz R."/>
            <person name="Segarra C."/>
            <person name="Singh R.S."/>
            <person name="Sirot L."/>
            <person name="Sirota M."/>
            <person name="Sisneros N.B."/>
            <person name="Smith C.D."/>
            <person name="Smith T.F."/>
            <person name="Spieth J."/>
            <person name="Stage D.E."/>
            <person name="Stark A."/>
            <person name="Stephan W."/>
            <person name="Strausberg R.L."/>
            <person name="Strempel S."/>
            <person name="Sturgill D."/>
            <person name="Sutton G."/>
            <person name="Sutton G.G."/>
            <person name="Tao W."/>
            <person name="Teichmann S."/>
            <person name="Tobari Y.N."/>
            <person name="Tomimura Y."/>
            <person name="Tsolas J.M."/>
            <person name="Valente V.L."/>
            <person name="Venter E."/>
            <person name="Venter J.C."/>
            <person name="Vicario S."/>
            <person name="Vieira F.G."/>
            <person name="Vilella A.J."/>
            <person name="Villasante A."/>
            <person name="Walenz B."/>
            <person name="Wang J."/>
            <person name="Wasserman M."/>
            <person name="Watts T."/>
            <person name="Wilson D."/>
            <person name="Wilson R.K."/>
            <person name="Wing R.A."/>
            <person name="Wolfner M.F."/>
            <person name="Wong A."/>
            <person name="Wong G.K."/>
            <person name="Wu C.I."/>
            <person name="Wu G."/>
            <person name="Yamamoto D."/>
            <person name="Yang H.P."/>
            <person name="Yang S.P."/>
            <person name="Yorke J.A."/>
            <person name="Yoshida K."/>
            <person name="Zdobnov E."/>
            <person name="Zhang P."/>
            <person name="Zhang Y."/>
            <person name="Zimin A.V."/>
            <person name="Baldwin J."/>
            <person name="Abdouelleil A."/>
            <person name="Abdulkadir J."/>
            <person name="Abebe A."/>
            <person name="Abera B."/>
            <person name="Abreu J."/>
            <person name="Acer S.C."/>
            <person name="Aftuck L."/>
            <person name="Alexander A."/>
            <person name="An P."/>
            <person name="Anderson E."/>
            <person name="Anderson S."/>
            <person name="Arachi H."/>
            <person name="Azer M."/>
            <person name="Bachantsang P."/>
            <person name="Barry A."/>
            <person name="Bayul T."/>
            <person name="Berlin A."/>
            <person name="Bessette D."/>
            <person name="Bloom T."/>
            <person name="Blye J."/>
            <person name="Boguslavskiy L."/>
            <person name="Bonnet C."/>
            <person name="Boukhgalter B."/>
            <person name="Bourzgui I."/>
            <person name="Brown A."/>
            <person name="Cahill P."/>
            <person name="Channer S."/>
            <person name="Cheshatsang Y."/>
            <person name="Chuda L."/>
            <person name="Citroen M."/>
            <person name="Collymore A."/>
            <person name="Cooke P."/>
            <person name="Costello M."/>
            <person name="D'Aco K."/>
            <person name="Daza R."/>
            <person name="De Haan G."/>
            <person name="DeGray S."/>
            <person name="DeMaso C."/>
            <person name="Dhargay N."/>
            <person name="Dooley K."/>
            <person name="Dooley E."/>
            <person name="Doricent M."/>
            <person name="Dorje P."/>
            <person name="Dorjee K."/>
            <person name="Dupes A."/>
            <person name="Elong R."/>
            <person name="Falk J."/>
            <person name="Farina A."/>
            <person name="Faro S."/>
            <person name="Ferguson D."/>
            <person name="Fisher S."/>
            <person name="Foley C.D."/>
            <person name="Franke A."/>
            <person name="Friedrich D."/>
            <person name="Gadbois L."/>
            <person name="Gearin G."/>
            <person name="Gearin C.R."/>
            <person name="Giannoukos G."/>
            <person name="Goode T."/>
            <person name="Graham J."/>
            <person name="Grandbois E."/>
            <person name="Grewal S."/>
            <person name="Gyaltsen K."/>
            <person name="Hafez N."/>
            <person name="Hagos B."/>
            <person name="Hall J."/>
            <person name="Henson C."/>
            <person name="Hollinger A."/>
            <person name="Honan T."/>
            <person name="Huard M.D."/>
            <person name="Hughes L."/>
            <person name="Hurhula B."/>
            <person name="Husby M.E."/>
            <person name="Kamat A."/>
            <person name="Kanga B."/>
            <person name="Kashin S."/>
            <person name="Khazanovich D."/>
            <person name="Kisner P."/>
            <person name="Lance K."/>
            <person name="Lara M."/>
            <person name="Lee W."/>
            <person name="Lennon N."/>
            <person name="Letendre F."/>
            <person name="LeVine R."/>
            <person name="Lipovsky A."/>
            <person name="Liu X."/>
            <person name="Liu J."/>
            <person name="Liu S."/>
            <person name="Lokyitsang T."/>
            <person name="Lokyitsang Y."/>
            <person name="Lubonja R."/>
            <person name="Lui A."/>
            <person name="MacDonald P."/>
            <person name="Magnisalis V."/>
            <person name="Maru K."/>
            <person name="Matthews C."/>
            <person name="McCusker W."/>
            <person name="McDonough S."/>
            <person name="Mehta T."/>
            <person name="Meldrim J."/>
            <person name="Meneus L."/>
            <person name="Mihai O."/>
            <person name="Mihalev A."/>
            <person name="Mihova T."/>
            <person name="Mittelman R."/>
            <person name="Mlenga V."/>
            <person name="Montmayeur A."/>
            <person name="Mulrain L."/>
            <person name="Navidi A."/>
            <person name="Naylor J."/>
            <person name="Negash T."/>
            <person name="Nguyen T."/>
            <person name="Nguyen N."/>
            <person name="Nicol R."/>
            <person name="Norbu C."/>
            <person name="Norbu N."/>
            <person name="Novod N."/>
            <person name="O'Neill B."/>
            <person name="Osman S."/>
            <person name="Markiewicz E."/>
            <person name="Oyono O.L."/>
            <person name="Patti C."/>
            <person name="Phunkhang P."/>
            <person name="Pierre F."/>
            <person name="Priest M."/>
            <person name="Raghuraman S."/>
            <person name="Rege F."/>
            <person name="Reyes R."/>
            <person name="Rise C."/>
            <person name="Rogov P."/>
            <person name="Ross K."/>
            <person name="Ryan E."/>
            <person name="Settipalli S."/>
            <person name="Shea T."/>
            <person name="Sherpa N."/>
            <person name="Shi L."/>
            <person name="Shih D."/>
            <person name="Sparrow T."/>
            <person name="Spaulding J."/>
            <person name="Stalker J."/>
            <person name="Stange-Thomann N."/>
            <person name="Stavropoulos S."/>
            <person name="Stone C."/>
            <person name="Strader C."/>
            <person name="Tesfaye S."/>
            <person name="Thomson T."/>
            <person name="Thoulutsang Y."/>
            <person name="Thoulutsang D."/>
            <person name="Topham K."/>
            <person name="Topping I."/>
            <person name="Tsamla T."/>
            <person name="Vassiliev H."/>
            <person name="Vo A."/>
            <person name="Wangchuk T."/>
            <person name="Wangdi T."/>
            <person name="Weiand M."/>
            <person name="Wilkinson J."/>
            <person name="Wilson A."/>
            <person name="Yadav S."/>
            <person name="Young G."/>
            <person name="Yu Q."/>
            <person name="Zembek L."/>
            <person name="Zhong D."/>
            <person name="Zimmer A."/>
            <person name="Zwirko Z."/>
            <person name="Jaffe D.B."/>
            <person name="Alvarez P."/>
            <person name="Brockman W."/>
            <person name="Butler J."/>
            <person name="Chin C."/>
            <person name="Gnerre S."/>
            <person name="Grabherr M."/>
            <person name="Kleber M."/>
            <person name="Mauceli E."/>
            <person name="MacCallum I."/>
        </authorList>
    </citation>
    <scope>NUCLEOTIDE SEQUENCE [LARGE SCALE GENOMIC DNA]</scope>
    <source>
        <strain evidence="16">Rob3c / Tucson 14021-0248.25</strain>
    </source>
</reference>
<name>B4I9Q3_DROSE</name>
<keyword evidence="9 14" id="KW-0560">Oxidoreductase</keyword>
<dbReference type="InterPro" id="IPR017972">
    <property type="entry name" value="Cyt_P450_CS"/>
</dbReference>
<evidence type="ECO:0000256" key="4">
    <source>
        <dbReference type="ARBA" id="ARBA00010617"/>
    </source>
</evidence>
<dbReference type="OMA" id="TCLMSIY"/>
<evidence type="ECO:0000256" key="14">
    <source>
        <dbReference type="RuleBase" id="RU000461"/>
    </source>
</evidence>
<gene>
    <name evidence="15" type="primary">Dsec\GM18913</name>
    <name evidence="15" type="ORF">Dsec_GM18913</name>
</gene>
<evidence type="ECO:0000256" key="8">
    <source>
        <dbReference type="ARBA" id="ARBA00022848"/>
    </source>
</evidence>
<evidence type="ECO:0000256" key="12">
    <source>
        <dbReference type="ARBA" id="ARBA00023136"/>
    </source>
</evidence>
<dbReference type="PRINTS" id="PR00463">
    <property type="entry name" value="EP450I"/>
</dbReference>
<proteinExistence type="inferred from homology"/>
<sequence length="258" mass="29359">MEELIREGLARRAAKMTPTKDDADVGAKRKMAFLDILLQSTVDERPLSNLDIREEVDTFMFEGHDTTSSALMFFFYNIATHPEAQKKCFEEIRSVVGNDKSTPVSYELLNQLHYVDLCVKETLRMYPSVPLLGRKVLEDCEINGKLIPAGTNIGISPLYLGRREELFSEPNSFKPERFDVVTTAEKLNPYAYIPFSAGPRNCIGQKFAMLEIKAIVANVLRHYEVDFVGDSSEPPVLIAELILRTKDPLMFKVRERVY</sequence>
<dbReference type="PhylomeDB" id="B4I9Q3"/>
<feature type="binding site" description="axial binding residue" evidence="13">
    <location>
        <position position="202"/>
    </location>
    <ligand>
        <name>heme</name>
        <dbReference type="ChEBI" id="CHEBI:30413"/>
    </ligand>
    <ligandPart>
        <name>Fe</name>
        <dbReference type="ChEBI" id="CHEBI:18248"/>
    </ligandPart>
</feature>
<evidence type="ECO:0000256" key="3">
    <source>
        <dbReference type="ARBA" id="ARBA00004406"/>
    </source>
</evidence>
<comment type="cofactor">
    <cofactor evidence="1 13">
        <name>heme</name>
        <dbReference type="ChEBI" id="CHEBI:30413"/>
    </cofactor>
</comment>
<dbReference type="GO" id="GO:0004497">
    <property type="term" value="F:monooxygenase activity"/>
    <property type="evidence" value="ECO:0007669"/>
    <property type="project" value="UniProtKB-KW"/>
</dbReference>
<organism evidence="16">
    <name type="scientific">Drosophila sechellia</name>
    <name type="common">Fruit fly</name>
    <dbReference type="NCBI Taxonomy" id="7238"/>
    <lineage>
        <taxon>Eukaryota</taxon>
        <taxon>Metazoa</taxon>
        <taxon>Ecdysozoa</taxon>
        <taxon>Arthropoda</taxon>
        <taxon>Hexapoda</taxon>
        <taxon>Insecta</taxon>
        <taxon>Pterygota</taxon>
        <taxon>Neoptera</taxon>
        <taxon>Endopterygota</taxon>
        <taxon>Diptera</taxon>
        <taxon>Brachycera</taxon>
        <taxon>Muscomorpha</taxon>
        <taxon>Ephydroidea</taxon>
        <taxon>Drosophilidae</taxon>
        <taxon>Drosophila</taxon>
        <taxon>Sophophora</taxon>
    </lineage>
</organism>
<comment type="similarity">
    <text evidence="4 14">Belongs to the cytochrome P450 family.</text>
</comment>
<evidence type="ECO:0000256" key="13">
    <source>
        <dbReference type="PIRSR" id="PIRSR602401-1"/>
    </source>
</evidence>
<dbReference type="PANTHER" id="PTHR24291">
    <property type="entry name" value="CYTOCHROME P450 FAMILY 4"/>
    <property type="match status" value="1"/>
</dbReference>
<evidence type="ECO:0000256" key="10">
    <source>
        <dbReference type="ARBA" id="ARBA00023004"/>
    </source>
</evidence>
<dbReference type="GO" id="GO:0005789">
    <property type="term" value="C:endoplasmic reticulum membrane"/>
    <property type="evidence" value="ECO:0007669"/>
    <property type="project" value="UniProtKB-SubCell"/>
</dbReference>
<dbReference type="GO" id="GO:0005506">
    <property type="term" value="F:iron ion binding"/>
    <property type="evidence" value="ECO:0007669"/>
    <property type="project" value="InterPro"/>
</dbReference>
<keyword evidence="16" id="KW-1185">Reference proteome</keyword>
<dbReference type="InterPro" id="IPR050196">
    <property type="entry name" value="Cytochrome_P450_Monoox"/>
</dbReference>
<dbReference type="InterPro" id="IPR036396">
    <property type="entry name" value="Cyt_P450_sf"/>
</dbReference>
<dbReference type="SMR" id="B4I9Q3"/>
<dbReference type="PRINTS" id="PR00385">
    <property type="entry name" value="P450"/>
</dbReference>
<dbReference type="Pfam" id="PF00067">
    <property type="entry name" value="p450"/>
    <property type="match status" value="1"/>
</dbReference>